<reference evidence="2 3" key="1">
    <citation type="submission" date="2018-05" db="EMBL/GenBank/DDBJ databases">
        <title>Genomic Encyclopedia of Type Strains, Phase IV (KMG-IV): sequencing the most valuable type-strain genomes for metagenomic binning, comparative biology and taxonomic classification.</title>
        <authorList>
            <person name="Goeker M."/>
        </authorList>
    </citation>
    <scope>NUCLEOTIDE SEQUENCE [LARGE SCALE GENOMIC DNA]</scope>
    <source>
        <strain evidence="2 3">DSM 6462</strain>
    </source>
</reference>
<protein>
    <submittedName>
        <fullName evidence="2">Xaa-Pro aminopeptidase</fullName>
    </submittedName>
</protein>
<dbReference type="Proteomes" id="UP000248021">
    <property type="component" value="Unassembled WGS sequence"/>
</dbReference>
<dbReference type="AlphaFoldDB" id="A0A2V3U4J7"/>
<gene>
    <name evidence="2" type="ORF">C7450_10611</name>
</gene>
<name>A0A2V3U4J7_9HYPH</name>
<comment type="caution">
    <text evidence="2">The sequence shown here is derived from an EMBL/GenBank/DDBJ whole genome shotgun (WGS) entry which is preliminary data.</text>
</comment>
<sequence>MTVKLIACLEDVVARLGTAFGEQLTYPGIYRGSRLNVTPVVIEKDGVSSVVISDADSDACKVMPATVGKSVYGRYFDWLKDSSQPPVSFEQSVRSITGDETISCDPSLPVTRYQALARSGPVSLWPAAPLPAVHIYRKRRSEIEAQWLVTRTADAAAFTPFVQTLRDGKRLVAAMTATAKGFAPLDALCAETGSPALYITASHEVEMFTGLPATACEQFGVTALFHPDAEDITVFAEQPLPRSDFHRAGEAANIVDALASAGTGTIAIQKDSLSAGIYVELEKTAIRFEDASYVIRRWQDRRASDDAVYFFFAANAVLKGIDAARAFFHRNAGAQMTERDLVAAYHQGVSRFAGRYGFADRVGAYFDIVHSGARTLLPATAGDYPVSATDKTIKFDMGLTVADAFGCIRAVSDIARTICRDPELEALHDRLRDILIDGLIPSIKAGLSGGQIHAIGVDLLRPLEGEFRRLGLLPAGKGIDDYTRDCGHTIQRQTISAVYFLPGVQETVEADMLGCAEYVWPIGDVLIAVEDGYIVMTDGGIAFTAEGAGQ</sequence>
<dbReference type="Pfam" id="PF00557">
    <property type="entry name" value="Peptidase_M24"/>
    <property type="match status" value="1"/>
</dbReference>
<accession>A0A2V3U4J7</accession>
<dbReference type="InterPro" id="IPR036005">
    <property type="entry name" value="Creatinase/aminopeptidase-like"/>
</dbReference>
<evidence type="ECO:0000259" key="1">
    <source>
        <dbReference type="Pfam" id="PF00557"/>
    </source>
</evidence>
<keyword evidence="3" id="KW-1185">Reference proteome</keyword>
<dbReference type="InterPro" id="IPR000994">
    <property type="entry name" value="Pept_M24"/>
</dbReference>
<dbReference type="Gene3D" id="3.90.230.10">
    <property type="entry name" value="Creatinase/methionine aminopeptidase superfamily"/>
    <property type="match status" value="1"/>
</dbReference>
<dbReference type="SUPFAM" id="SSF55920">
    <property type="entry name" value="Creatinase/aminopeptidase"/>
    <property type="match status" value="1"/>
</dbReference>
<organism evidence="2 3">
    <name type="scientific">Chelatococcus asaccharovorans</name>
    <dbReference type="NCBI Taxonomy" id="28210"/>
    <lineage>
        <taxon>Bacteria</taxon>
        <taxon>Pseudomonadati</taxon>
        <taxon>Pseudomonadota</taxon>
        <taxon>Alphaproteobacteria</taxon>
        <taxon>Hyphomicrobiales</taxon>
        <taxon>Chelatococcaceae</taxon>
        <taxon>Chelatococcus</taxon>
    </lineage>
</organism>
<keyword evidence="2" id="KW-0645">Protease</keyword>
<dbReference type="OrthoDB" id="4396284at2"/>
<evidence type="ECO:0000313" key="3">
    <source>
        <dbReference type="Proteomes" id="UP000248021"/>
    </source>
</evidence>
<keyword evidence="2" id="KW-0378">Hydrolase</keyword>
<proteinExistence type="predicted"/>
<evidence type="ECO:0000313" key="2">
    <source>
        <dbReference type="EMBL" id="PXW57839.1"/>
    </source>
</evidence>
<feature type="domain" description="Peptidase M24" evidence="1">
    <location>
        <begin position="324"/>
        <end position="512"/>
    </location>
</feature>
<keyword evidence="2" id="KW-0031">Aminopeptidase</keyword>
<dbReference type="EMBL" id="QJJK01000006">
    <property type="protein sequence ID" value="PXW57839.1"/>
    <property type="molecule type" value="Genomic_DNA"/>
</dbReference>
<dbReference type="GO" id="GO:0004177">
    <property type="term" value="F:aminopeptidase activity"/>
    <property type="evidence" value="ECO:0007669"/>
    <property type="project" value="UniProtKB-KW"/>
</dbReference>